<reference evidence="5" key="1">
    <citation type="submission" date="2019-06" db="EMBL/GenBank/DDBJ databases">
        <title>The complete genome of Emcibacter congregatus ZYLT.</title>
        <authorList>
            <person name="Zhao Z."/>
        </authorList>
    </citation>
    <scope>NUCLEOTIDE SEQUENCE [LARGE SCALE GENOMIC DNA]</scope>
    <source>
        <strain evidence="5">MCCC 1A06723</strain>
    </source>
</reference>
<dbReference type="PROSITE" id="PS00455">
    <property type="entry name" value="AMP_BINDING"/>
    <property type="match status" value="1"/>
</dbReference>
<dbReference type="RefSeq" id="WP_139941362.1">
    <property type="nucleotide sequence ID" value="NZ_JBHSYP010000002.1"/>
</dbReference>
<dbReference type="SUPFAM" id="SSF56801">
    <property type="entry name" value="Acetyl-CoA synthetase-like"/>
    <property type="match status" value="1"/>
</dbReference>
<dbReference type="PANTHER" id="PTHR43201">
    <property type="entry name" value="ACYL-COA SYNTHETASE"/>
    <property type="match status" value="1"/>
</dbReference>
<dbReference type="Gene3D" id="3.30.300.30">
    <property type="match status" value="1"/>
</dbReference>
<dbReference type="Pfam" id="PF13193">
    <property type="entry name" value="AMP-binding_C"/>
    <property type="match status" value="1"/>
</dbReference>
<dbReference type="EMBL" id="VFIY01000015">
    <property type="protein sequence ID" value="TPD59143.1"/>
    <property type="molecule type" value="Genomic_DNA"/>
</dbReference>
<proteinExistence type="inferred from homology"/>
<gene>
    <name evidence="4" type="ORF">FIV46_13010</name>
</gene>
<evidence type="ECO:0000256" key="1">
    <source>
        <dbReference type="ARBA" id="ARBA00006432"/>
    </source>
</evidence>
<accession>A0A501PFF1</accession>
<feature type="domain" description="AMP-binding enzyme C-terminal" evidence="3">
    <location>
        <begin position="414"/>
        <end position="489"/>
    </location>
</feature>
<name>A0A501PFF1_9PROT</name>
<dbReference type="Proteomes" id="UP000319148">
    <property type="component" value="Unassembled WGS sequence"/>
</dbReference>
<comment type="similarity">
    <text evidence="1">Belongs to the ATP-dependent AMP-binding enzyme family.</text>
</comment>
<dbReference type="InterPro" id="IPR000873">
    <property type="entry name" value="AMP-dep_synth/lig_dom"/>
</dbReference>
<evidence type="ECO:0000313" key="4">
    <source>
        <dbReference type="EMBL" id="TPD59143.1"/>
    </source>
</evidence>
<comment type="caution">
    <text evidence="4">The sequence shown here is derived from an EMBL/GenBank/DDBJ whole genome shotgun (WGS) entry which is preliminary data.</text>
</comment>
<dbReference type="Gene3D" id="3.40.50.12780">
    <property type="entry name" value="N-terminal domain of ligase-like"/>
    <property type="match status" value="1"/>
</dbReference>
<organism evidence="4 5">
    <name type="scientific">Emcibacter nanhaiensis</name>
    <dbReference type="NCBI Taxonomy" id="1505037"/>
    <lineage>
        <taxon>Bacteria</taxon>
        <taxon>Pseudomonadati</taxon>
        <taxon>Pseudomonadota</taxon>
        <taxon>Alphaproteobacteria</taxon>
        <taxon>Emcibacterales</taxon>
        <taxon>Emcibacteraceae</taxon>
        <taxon>Emcibacter</taxon>
    </lineage>
</organism>
<evidence type="ECO:0000259" key="2">
    <source>
        <dbReference type="Pfam" id="PF00501"/>
    </source>
</evidence>
<evidence type="ECO:0000259" key="3">
    <source>
        <dbReference type="Pfam" id="PF13193"/>
    </source>
</evidence>
<dbReference type="InterPro" id="IPR025110">
    <property type="entry name" value="AMP-bd_C"/>
</dbReference>
<sequence length="505" mass="55563">MSANLYDIMQDHFRDKLDRPAIVTPEGGLWTYGDLDNLSARFAGLLRRYGVTPGARVVVQVDKSVGAVALYLGALRAGAIFIPLNTAYTEDEVDYFLRDARPQIFVCRPEGEEQGERLAAGAGVPFLKLMDTSPDECFWAEALESDPDPEVEDYEADDLAAILYTSGTTGKPKGAMLSHGNLSSNALTLLKYWAFEDGDVLLHALPVFHVHGLFVALNTAFLNASKVIFLEKYDVALIRKYLPDSTVMMGVPTFYTRLLAQEDFGKEDCVNMRLFISGSAPMTAQVHREFEARTGMRILERYGMTEAGMITSNPYHGERIAGTVGFALPGVEVRIADPDGNILAAGETGVVEARGPNIFEGYWQMPEKTAEEFRDDGFFITGDVGSLDEEGRLTLEGRAKDLIISGGLNIYPKEIEACLDAIDGVKETAVIAIPDADFGEAVAAVVVPERQGSINEEKLRAVVGEKLARFKHPKIYHFVDELPRNTMGKVQKNLLRQFYAPDDQA</sequence>
<dbReference type="InterPro" id="IPR042099">
    <property type="entry name" value="ANL_N_sf"/>
</dbReference>
<dbReference type="OrthoDB" id="9803968at2"/>
<dbReference type="PRINTS" id="PR00154">
    <property type="entry name" value="AMPBINDING"/>
</dbReference>
<keyword evidence="5" id="KW-1185">Reference proteome</keyword>
<dbReference type="CDD" id="cd05941">
    <property type="entry name" value="MCS"/>
    <property type="match status" value="1"/>
</dbReference>
<dbReference type="InterPro" id="IPR020459">
    <property type="entry name" value="AMP-binding"/>
</dbReference>
<evidence type="ECO:0000313" key="5">
    <source>
        <dbReference type="Proteomes" id="UP000319148"/>
    </source>
</evidence>
<dbReference type="Pfam" id="PF00501">
    <property type="entry name" value="AMP-binding"/>
    <property type="match status" value="1"/>
</dbReference>
<dbReference type="NCBIfam" id="NF005702">
    <property type="entry name" value="PRK07514.1"/>
    <property type="match status" value="1"/>
</dbReference>
<dbReference type="GO" id="GO:0031956">
    <property type="term" value="F:medium-chain fatty acid-CoA ligase activity"/>
    <property type="evidence" value="ECO:0007669"/>
    <property type="project" value="TreeGrafter"/>
</dbReference>
<dbReference type="InterPro" id="IPR020845">
    <property type="entry name" value="AMP-binding_CS"/>
</dbReference>
<dbReference type="InterPro" id="IPR045851">
    <property type="entry name" value="AMP-bd_C_sf"/>
</dbReference>
<feature type="domain" description="AMP-dependent synthetase/ligase" evidence="2">
    <location>
        <begin position="14"/>
        <end position="363"/>
    </location>
</feature>
<dbReference type="AlphaFoldDB" id="A0A501PFF1"/>
<dbReference type="GO" id="GO:0006631">
    <property type="term" value="P:fatty acid metabolic process"/>
    <property type="evidence" value="ECO:0007669"/>
    <property type="project" value="TreeGrafter"/>
</dbReference>
<protein>
    <submittedName>
        <fullName evidence="4">AMP-binding protein</fullName>
    </submittedName>
</protein>
<dbReference type="PANTHER" id="PTHR43201:SF8">
    <property type="entry name" value="ACYL-COA SYNTHETASE FAMILY MEMBER 3"/>
    <property type="match status" value="1"/>
</dbReference>